<feature type="region of interest" description="Disordered" evidence="1">
    <location>
        <begin position="123"/>
        <end position="144"/>
    </location>
</feature>
<evidence type="ECO:0000313" key="3">
    <source>
        <dbReference type="Proteomes" id="UP001049176"/>
    </source>
</evidence>
<evidence type="ECO:0000313" key="2">
    <source>
        <dbReference type="EMBL" id="KAG7089108.1"/>
    </source>
</evidence>
<feature type="region of interest" description="Disordered" evidence="1">
    <location>
        <begin position="1"/>
        <end position="31"/>
    </location>
</feature>
<accession>A0A9P7RTG8</accession>
<dbReference type="KEGG" id="more:E1B28_010817"/>
<keyword evidence="3" id="KW-1185">Reference proteome</keyword>
<feature type="compositionally biased region" description="Polar residues" evidence="1">
    <location>
        <begin position="7"/>
        <end position="19"/>
    </location>
</feature>
<organism evidence="2 3">
    <name type="scientific">Marasmius oreades</name>
    <name type="common">fairy-ring Marasmius</name>
    <dbReference type="NCBI Taxonomy" id="181124"/>
    <lineage>
        <taxon>Eukaryota</taxon>
        <taxon>Fungi</taxon>
        <taxon>Dikarya</taxon>
        <taxon>Basidiomycota</taxon>
        <taxon>Agaricomycotina</taxon>
        <taxon>Agaricomycetes</taxon>
        <taxon>Agaricomycetidae</taxon>
        <taxon>Agaricales</taxon>
        <taxon>Marasmiineae</taxon>
        <taxon>Marasmiaceae</taxon>
        <taxon>Marasmius</taxon>
    </lineage>
</organism>
<dbReference type="AlphaFoldDB" id="A0A9P7RTG8"/>
<dbReference type="Proteomes" id="UP001049176">
    <property type="component" value="Chromosome 7"/>
</dbReference>
<feature type="region of interest" description="Disordered" evidence="1">
    <location>
        <begin position="221"/>
        <end position="240"/>
    </location>
</feature>
<dbReference type="RefSeq" id="XP_043005578.1">
    <property type="nucleotide sequence ID" value="XM_043155796.1"/>
</dbReference>
<dbReference type="EMBL" id="CM032187">
    <property type="protein sequence ID" value="KAG7089108.1"/>
    <property type="molecule type" value="Genomic_DNA"/>
</dbReference>
<reference evidence="2" key="1">
    <citation type="journal article" date="2021" name="Genome Biol. Evol.">
        <title>The assembled and annotated genome of the fairy-ring fungus Marasmius oreades.</title>
        <authorList>
            <person name="Hiltunen M."/>
            <person name="Ament-Velasquez S.L."/>
            <person name="Johannesson H."/>
        </authorList>
    </citation>
    <scope>NUCLEOTIDE SEQUENCE</scope>
    <source>
        <strain evidence="2">03SP1</strain>
    </source>
</reference>
<gene>
    <name evidence="2" type="ORF">E1B28_010817</name>
</gene>
<evidence type="ECO:0000256" key="1">
    <source>
        <dbReference type="SAM" id="MobiDB-lite"/>
    </source>
</evidence>
<proteinExistence type="predicted"/>
<dbReference type="OrthoDB" id="2922935at2759"/>
<comment type="caution">
    <text evidence="2">The sequence shown here is derived from an EMBL/GenBank/DDBJ whole genome shotgun (WGS) entry which is preliminary data.</text>
</comment>
<sequence length="354" mass="38851">MRYAAPSTISSRSLSASQKTRSHARDSRREVLARTPDNQSNGVLASVVSSRRLRAQATSANLLTVVAPIVASSNTPPKHTDTTHLMNDSLPFGQVSFCEWYETLTLEKRRALMMAMIEVCKERGAASAPNGRGKTSSPDSASVDPNDIAFQWRVEGDGEDLVLQFSKWYVALDEVEQDTALAYSGLADGEKIADLPTEEEVKNVNKRNGPVAEPLAKVPSFVEGSSNRSTPRDAANDPTSIAAKGKTRRLTREASSEVFAWAQSFAQRERLVVPNVPVTQPVHALAVVSKKKAIMVPQSDYPMVDFPLPKPPKRGYRAKLTRNGTLILDNRGKPKFEKIPADVLYPQKERAQPN</sequence>
<dbReference type="GeneID" id="66079892"/>
<protein>
    <submittedName>
        <fullName evidence="2">Uncharacterized protein</fullName>
    </submittedName>
</protein>
<name>A0A9P7RTG8_9AGAR</name>